<protein>
    <recommendedName>
        <fullName evidence="1">RNA-directed DNA polymerase</fullName>
        <ecNumber evidence="1">2.7.7.49</ecNumber>
    </recommendedName>
</protein>
<dbReference type="InterPro" id="IPR036875">
    <property type="entry name" value="Znf_CCHC_sf"/>
</dbReference>
<dbReference type="InterPro" id="IPR002156">
    <property type="entry name" value="RNaseH_domain"/>
</dbReference>
<dbReference type="InterPro" id="IPR036397">
    <property type="entry name" value="RNaseH_sf"/>
</dbReference>
<feature type="compositionally biased region" description="Polar residues" evidence="14">
    <location>
        <begin position="1"/>
        <end position="13"/>
    </location>
</feature>
<dbReference type="EC" id="2.7.7.49" evidence="1"/>
<dbReference type="SUPFAM" id="SSF56672">
    <property type="entry name" value="DNA/RNA polymerases"/>
    <property type="match status" value="1"/>
</dbReference>
<dbReference type="GO" id="GO:0008270">
    <property type="term" value="F:zinc ion binding"/>
    <property type="evidence" value="ECO:0007669"/>
    <property type="project" value="UniProtKB-KW"/>
</dbReference>
<evidence type="ECO:0000256" key="13">
    <source>
        <dbReference type="PROSITE-ProRule" id="PRU00047"/>
    </source>
</evidence>
<dbReference type="GO" id="GO:0003964">
    <property type="term" value="F:RNA-directed DNA polymerase activity"/>
    <property type="evidence" value="ECO:0007669"/>
    <property type="project" value="UniProtKB-KW"/>
</dbReference>
<accession>A0A192GPW0</accession>
<dbReference type="GO" id="GO:0006508">
    <property type="term" value="P:proteolysis"/>
    <property type="evidence" value="ECO:0007669"/>
    <property type="project" value="UniProtKB-KW"/>
</dbReference>
<dbReference type="GO" id="GO:0046718">
    <property type="term" value="P:symbiont entry into host cell"/>
    <property type="evidence" value="ECO:0007669"/>
    <property type="project" value="UniProtKB-KW"/>
</dbReference>
<evidence type="ECO:0000256" key="4">
    <source>
        <dbReference type="ARBA" id="ARBA00022695"/>
    </source>
</evidence>
<dbReference type="InterPro" id="IPR000477">
    <property type="entry name" value="RT_dom"/>
</dbReference>
<evidence type="ECO:0000256" key="14">
    <source>
        <dbReference type="SAM" id="MobiDB-lite"/>
    </source>
</evidence>
<dbReference type="GO" id="GO:0004523">
    <property type="term" value="F:RNA-DNA hybrid ribonuclease activity"/>
    <property type="evidence" value="ECO:0007669"/>
    <property type="project" value="InterPro"/>
</dbReference>
<sequence length="1837" mass="212098">MNRSRTVTQQLPAVSTRRREEINRDQPLFEDQIRDYRRNQRRRFVAEQAVRRTMGRMRGRRYNQTLEQIVDPEVELNQSMQERANLVPAEVLYRSRRDNINHQVYNHRSEEAMLCVGEQQDRMFIQPNSFQELQRSGMQFIHLGVLQVRLQILHRTDEGTMALVVFRDNRWQGDQSIFAISEVDLTRGSQIVYVIPDTMMTIGDFYRNVQISIQTSGYENWQNGEANLLITRGMTGRLSNTPNVGFAYRISHVTDYLASRGVQALPGRRYRSEMLRGRNWIIRQPQIQAAMMPRNVETRNLIDGTISARFADYTQAPEPRQPHYNEQDEEVASDEEELAETQQHIVAMLRFPDYVEIQEFKPKYKEQYDKYKREQGWDTLGEPSGKYDYYVRYTAPPATTPIEDIQPTCWEEEPKCDDSPDEKSLATIRFEEYKEEESQSDEEHYHPDAEAEFDYPLKRIHYLNPFSEGGGKDDHLNSEEMDYPQRMKKIEKLLSTSEVTSPYRPPEDAAMGRPSYPPARTIPGGGASSSAEPPRFDAARTRFKGGYNDEMWTLPSAQQKNGAMFVIPEQLGLFNDAFSRWESVTKNHVATQGFTDTRDKIKYMENLLGEIEKLIWIQWRMTYATEYEALVAIGEGRDGTQNILSQMRRVFSLEDPAQGSTVIQDEAYRELERMSCTDVKYIIPFLNEYMRLAAKTGRLFLGGELSEKIWMKMPGDLGKRIKEDFDNKYPGVVSGVVPRVLFAYKFLEKECRDAAFKRSLKNLSFCSSIPIPGYYKNTGKKYGVRRSKTYKGKPHESHARIEKRKHLVRNKRCKCFLCGQEGHFARECPNDKRSSKRMAMFENLEIPEDCDIVSVEEGEDMSDAIYSISEGEDGADELQRSLQTLEIVLMLGEIDGGYRPQIKLPEEQMNCVHNWIHNGDIFVQRAVHCSFCRRESIKRARIHCPLCLLTACNLCGPYYLKIEVPVEPAPSTPINPRRIIQEQHNYIGWCEVEIERLNKEVKHYKGLYEALLMETSLRKDYEELIDGDKERRKGILIQEPEEVNYLGEDEKILAAGTEEKKKFVKNMLYNSDIESEIPDVSRFRVRAILDTGASTCCINEGAVPKEALEESPYEVQLNGVNSVQKTKKKLKYGRMMIGMNTFRIPFTYSLPLVIGDNIQMIVGCNFIRAMYGGVRIEGNEVTFYKNLTRISTSPEVSVNSLDEEVCEEEYLQVQEMVICNIGESRESFLKKFRPLLEELKEAGFIGENPLQHWKKNGILCQLDIKNPDFIIEDRPLKNLTPQMKESFKKHIKVLLDLGVIRASKSRHRTTAMLVNSGTTVDPKTGKEIKRKERMVFNYKRLNDITHKDQYSLPGINTILKKVGNSTIFSKFDLKSGFHQVAMHPDSIEWTAFWVPDGLYEGLVMPFGLKNAPSVFQRKMDECFKGTEDFIAVYIDDILVFSENEKDHAKHLKAMLEICKRNGLVLSPSKMKIAVQEVEFLGAQIGNQRIRLQPHVIKKIVEFNEAELKEKKGMRSWLGILNYARAYIPNLGRLLSPLYAKTSPTGDKRMNAQDWKLVAQIKEEVQKLPHLELPPEDCFIILETHGCMTGWGGICKWKPKRNDPRRMEKVCAYASGKFSPIKSTIDAEIHAVMNTLEKLKIYYLDKKELIIRTDCQAIISFFNKSALNKPSRVRWVAFTDFITGIGINVEFEHIDGRDNVLADSLSRLINSFFLTEWSLKKEEAVAELEKLMEDKQCRKQLLPLINKMTNCFNNTRTLLRKEKGSFDQEEYLLPETMNSENNSGRLKKNLQEEPLKPWNNTGRFTHLKQPNVHHGVHPEGMGIIGLIACQALGDMTQD</sequence>
<keyword evidence="12" id="KW-1160">Virus entry into host cell</keyword>
<evidence type="ECO:0000256" key="5">
    <source>
        <dbReference type="ARBA" id="ARBA00022722"/>
    </source>
</evidence>
<dbReference type="Pfam" id="PF00077">
    <property type="entry name" value="RVP"/>
    <property type="match status" value="1"/>
</dbReference>
<dbReference type="SUPFAM" id="SSF50630">
    <property type="entry name" value="Acid proteases"/>
    <property type="match status" value="1"/>
</dbReference>
<dbReference type="PROSITE" id="PS50158">
    <property type="entry name" value="ZF_CCHC"/>
    <property type="match status" value="1"/>
</dbReference>
<keyword evidence="10" id="KW-0695">RNA-directed DNA polymerase</keyword>
<evidence type="ECO:0000256" key="12">
    <source>
        <dbReference type="ARBA" id="ARBA00023296"/>
    </source>
</evidence>
<evidence type="ECO:0000256" key="10">
    <source>
        <dbReference type="ARBA" id="ARBA00022918"/>
    </source>
</evidence>
<keyword evidence="2" id="KW-0645">Protease</keyword>
<dbReference type="InterPro" id="IPR001878">
    <property type="entry name" value="Znf_CCHC"/>
</dbReference>
<dbReference type="CDD" id="cd01647">
    <property type="entry name" value="RT_LTR"/>
    <property type="match status" value="1"/>
</dbReference>
<keyword evidence="4" id="KW-0548">Nucleotidyltransferase</keyword>
<keyword evidence="3" id="KW-0808">Transferase</keyword>
<dbReference type="PANTHER" id="PTHR33064">
    <property type="entry name" value="POL PROTEIN"/>
    <property type="match status" value="1"/>
</dbReference>
<dbReference type="PROSITE" id="PS50879">
    <property type="entry name" value="RNASE_H_1"/>
    <property type="match status" value="1"/>
</dbReference>
<evidence type="ECO:0000256" key="7">
    <source>
        <dbReference type="ARBA" id="ARBA00022759"/>
    </source>
</evidence>
<name>A0A192GPW0_9VIRU</name>
<dbReference type="Pfam" id="PF17917">
    <property type="entry name" value="RT_RNaseH"/>
    <property type="match status" value="1"/>
</dbReference>
<dbReference type="EMBL" id="KT809303">
    <property type="protein sequence ID" value="ANK58536.1"/>
    <property type="molecule type" value="Genomic_DNA"/>
</dbReference>
<dbReference type="Gene3D" id="3.10.10.10">
    <property type="entry name" value="HIV Type 1 Reverse Transcriptase, subunit A, domain 1"/>
    <property type="match status" value="1"/>
</dbReference>
<dbReference type="InterPro" id="IPR001995">
    <property type="entry name" value="Peptidase_A2_cat"/>
</dbReference>
<evidence type="ECO:0000259" key="18">
    <source>
        <dbReference type="PROSITE" id="PS50879"/>
    </source>
</evidence>
<dbReference type="Gene3D" id="3.30.70.270">
    <property type="match status" value="2"/>
</dbReference>
<keyword evidence="9" id="KW-0460">Magnesium</keyword>
<dbReference type="GO" id="GO:0003676">
    <property type="term" value="F:nucleic acid binding"/>
    <property type="evidence" value="ECO:0007669"/>
    <property type="project" value="InterPro"/>
</dbReference>
<evidence type="ECO:0000256" key="2">
    <source>
        <dbReference type="ARBA" id="ARBA00022670"/>
    </source>
</evidence>
<evidence type="ECO:0000256" key="3">
    <source>
        <dbReference type="ARBA" id="ARBA00022679"/>
    </source>
</evidence>
<dbReference type="SUPFAM" id="SSF57756">
    <property type="entry name" value="Retrovirus zinc finger-like domains"/>
    <property type="match status" value="1"/>
</dbReference>
<evidence type="ECO:0000256" key="6">
    <source>
        <dbReference type="ARBA" id="ARBA00022750"/>
    </source>
</evidence>
<keyword evidence="13" id="KW-0479">Metal-binding</keyword>
<keyword evidence="13" id="KW-0862">Zinc</keyword>
<dbReference type="InterPro" id="IPR043128">
    <property type="entry name" value="Rev_trsase/Diguanyl_cyclase"/>
</dbReference>
<keyword evidence="7" id="KW-0255">Endonuclease</keyword>
<evidence type="ECO:0000256" key="1">
    <source>
        <dbReference type="ARBA" id="ARBA00012493"/>
    </source>
</evidence>
<dbReference type="InterPro" id="IPR021109">
    <property type="entry name" value="Peptidase_aspartic_dom_sf"/>
</dbReference>
<keyword evidence="8" id="KW-0378">Hydrolase</keyword>
<dbReference type="GO" id="GO:0004190">
    <property type="term" value="F:aspartic-type endopeptidase activity"/>
    <property type="evidence" value="ECO:0007669"/>
    <property type="project" value="UniProtKB-KW"/>
</dbReference>
<feature type="domain" description="RNase H type-1" evidence="18">
    <location>
        <begin position="1575"/>
        <end position="1710"/>
    </location>
</feature>
<evidence type="ECO:0000256" key="8">
    <source>
        <dbReference type="ARBA" id="ARBA00022801"/>
    </source>
</evidence>
<dbReference type="PROSITE" id="PS50878">
    <property type="entry name" value="RT_POL"/>
    <property type="match status" value="1"/>
</dbReference>
<feature type="domain" description="Peptidase A2" evidence="16">
    <location>
        <begin position="1085"/>
        <end position="1166"/>
    </location>
</feature>
<keyword evidence="13" id="KW-0863">Zinc-finger</keyword>
<feature type="domain" description="Reverse transcriptase" evidence="17">
    <location>
        <begin position="1302"/>
        <end position="1484"/>
    </location>
</feature>
<reference evidence="19" key="1">
    <citation type="submission" date="2015-09" db="EMBL/GenBank/DDBJ databases">
        <title>Genetic variability and evolutionary dynamics of Fig badnavirus-1 isolates in Iran.</title>
        <authorList>
            <person name="Alishiri A."/>
            <person name="Rakhshandehroo F."/>
            <person name="Shams-Bakhsh M."/>
        </authorList>
    </citation>
    <scope>NUCLEOTIDE SEQUENCE</scope>
    <source>
        <strain evidence="19">F15</strain>
    </source>
</reference>
<dbReference type="Pfam" id="PF00098">
    <property type="entry name" value="zf-CCHC"/>
    <property type="match status" value="1"/>
</dbReference>
<dbReference type="Gene3D" id="4.10.60.10">
    <property type="entry name" value="Zinc finger, CCHC-type"/>
    <property type="match status" value="1"/>
</dbReference>
<evidence type="ECO:0000259" key="17">
    <source>
        <dbReference type="PROSITE" id="PS50878"/>
    </source>
</evidence>
<dbReference type="PROSITE" id="PS50175">
    <property type="entry name" value="ASP_PROT_RETROV"/>
    <property type="match status" value="1"/>
</dbReference>
<evidence type="ECO:0000313" key="19">
    <source>
        <dbReference type="EMBL" id="ANK58536.1"/>
    </source>
</evidence>
<dbReference type="GO" id="GO:0006310">
    <property type="term" value="P:DNA recombination"/>
    <property type="evidence" value="ECO:0007669"/>
    <property type="project" value="UniProtKB-KW"/>
</dbReference>
<keyword evidence="11" id="KW-0233">DNA recombination</keyword>
<feature type="domain" description="CCHC-type" evidence="15">
    <location>
        <begin position="814"/>
        <end position="830"/>
    </location>
</feature>
<evidence type="ECO:0000259" key="15">
    <source>
        <dbReference type="PROSITE" id="PS50158"/>
    </source>
</evidence>
<dbReference type="Pfam" id="PF22909">
    <property type="entry name" value="Caulimovir_coat_dom"/>
    <property type="match status" value="1"/>
</dbReference>
<evidence type="ECO:0000256" key="11">
    <source>
        <dbReference type="ARBA" id="ARBA00023172"/>
    </source>
</evidence>
<feature type="region of interest" description="Disordered" evidence="14">
    <location>
        <begin position="498"/>
        <end position="535"/>
    </location>
</feature>
<dbReference type="Gene3D" id="3.30.420.10">
    <property type="entry name" value="Ribonuclease H-like superfamily/Ribonuclease H"/>
    <property type="match status" value="1"/>
</dbReference>
<dbReference type="InterPro" id="IPR051320">
    <property type="entry name" value="Viral_Replic_Matur_Polypro"/>
</dbReference>
<feature type="region of interest" description="Disordered" evidence="14">
    <location>
        <begin position="1"/>
        <end position="25"/>
    </location>
</feature>
<dbReference type="Pfam" id="PF00078">
    <property type="entry name" value="RVT_1"/>
    <property type="match status" value="1"/>
</dbReference>
<evidence type="ECO:0000256" key="9">
    <source>
        <dbReference type="ARBA" id="ARBA00022842"/>
    </source>
</evidence>
<dbReference type="InterPro" id="IPR041373">
    <property type="entry name" value="RT_RNaseH"/>
</dbReference>
<dbReference type="PANTHER" id="PTHR33064:SF37">
    <property type="entry name" value="RIBONUCLEASE H"/>
    <property type="match status" value="1"/>
</dbReference>
<dbReference type="InterPro" id="IPR043502">
    <property type="entry name" value="DNA/RNA_pol_sf"/>
</dbReference>
<evidence type="ECO:0000259" key="16">
    <source>
        <dbReference type="PROSITE" id="PS50175"/>
    </source>
</evidence>
<dbReference type="SMART" id="SM00343">
    <property type="entry name" value="ZnF_C2HC"/>
    <property type="match status" value="1"/>
</dbReference>
<proteinExistence type="predicted"/>
<keyword evidence="5" id="KW-0540">Nuclease</keyword>
<dbReference type="InterPro" id="IPR018061">
    <property type="entry name" value="Retropepsins"/>
</dbReference>
<organism evidence="19">
    <name type="scientific">Fig badnavirus 1</name>
    <dbReference type="NCBI Taxonomy" id="1034096"/>
    <lineage>
        <taxon>Viruses</taxon>
        <taxon>Riboviria</taxon>
        <taxon>Pararnavirae</taxon>
        <taxon>Artverviricota</taxon>
        <taxon>Revtraviricetes</taxon>
        <taxon>Ortervirales</taxon>
        <taxon>Caulimoviridae</taxon>
        <taxon>Badnavirus</taxon>
        <taxon>Badnavirus fici</taxon>
    </lineage>
</organism>
<keyword evidence="6" id="KW-0064">Aspartyl protease</keyword>
<dbReference type="Gene3D" id="2.40.70.10">
    <property type="entry name" value="Acid Proteases"/>
    <property type="match status" value="1"/>
</dbReference>